<dbReference type="Gene3D" id="1.10.3210.10">
    <property type="entry name" value="Hypothetical protein af1432"/>
    <property type="match status" value="1"/>
</dbReference>
<proteinExistence type="predicted"/>
<dbReference type="Proteomes" id="UP001172708">
    <property type="component" value="Unassembled WGS sequence"/>
</dbReference>
<protein>
    <recommendedName>
        <fullName evidence="3">Metal-dependent HD superfamily phosphohydrolase</fullName>
    </recommendedName>
</protein>
<dbReference type="PANTHER" id="PTHR21174:SF0">
    <property type="entry name" value="HD PHOSPHOHYDROLASE FAMILY PROTEIN-RELATED"/>
    <property type="match status" value="1"/>
</dbReference>
<gene>
    <name evidence="1" type="ORF">QQX02_04160</name>
</gene>
<evidence type="ECO:0008006" key="3">
    <source>
        <dbReference type="Google" id="ProtNLM"/>
    </source>
</evidence>
<evidence type="ECO:0000313" key="2">
    <source>
        <dbReference type="Proteomes" id="UP001172708"/>
    </source>
</evidence>
<dbReference type="PIRSF" id="PIRSF035170">
    <property type="entry name" value="HD_phosphohydro"/>
    <property type="match status" value="1"/>
</dbReference>
<dbReference type="InterPro" id="IPR009218">
    <property type="entry name" value="HD_phosphohydro"/>
</dbReference>
<organism evidence="1 2">
    <name type="scientific">Demequina muriae</name>
    <dbReference type="NCBI Taxonomy" id="3051664"/>
    <lineage>
        <taxon>Bacteria</taxon>
        <taxon>Bacillati</taxon>
        <taxon>Actinomycetota</taxon>
        <taxon>Actinomycetes</taxon>
        <taxon>Micrococcales</taxon>
        <taxon>Demequinaceae</taxon>
        <taxon>Demequina</taxon>
    </lineage>
</organism>
<dbReference type="PANTHER" id="PTHR21174">
    <property type="match status" value="1"/>
</dbReference>
<dbReference type="SUPFAM" id="SSF109604">
    <property type="entry name" value="HD-domain/PDEase-like"/>
    <property type="match status" value="1"/>
</dbReference>
<accession>A0ABT8GFB1</accession>
<dbReference type="EMBL" id="JAUHQA010000001">
    <property type="protein sequence ID" value="MDN4480115.1"/>
    <property type="molecule type" value="Genomic_DNA"/>
</dbReference>
<keyword evidence="2" id="KW-1185">Reference proteome</keyword>
<comment type="caution">
    <text evidence="1">The sequence shown here is derived from an EMBL/GenBank/DDBJ whole genome shotgun (WGS) entry which is preliminary data.</text>
</comment>
<dbReference type="RefSeq" id="WP_301141407.1">
    <property type="nucleotide sequence ID" value="NZ_JAUHQA010000001.1"/>
</dbReference>
<sequence>MATEVHMSPSEVSSWLVPSFARSVTGAGGTAPLHEVEAAARRLLERWSEPERSYHGVAHLVDLLQHVDELKQETHNLDAVRLAAWYHGAIFDAAESAAYAHRGGEDEAASAELARTELAGLGVPAAAVEAVATMVEGLARHSAPGDGSDSAVLSDADLAILASDPQRYRQYLNKVREEYAHIPAHDYLEARRAIVGRLLSRSPLYTSPLGRGWERQARENLTAELTRIDREMATSSRAT</sequence>
<name>A0ABT8GFB1_9MICO</name>
<evidence type="ECO:0000313" key="1">
    <source>
        <dbReference type="EMBL" id="MDN4480115.1"/>
    </source>
</evidence>
<reference evidence="1" key="1">
    <citation type="submission" date="2023-06" db="EMBL/GenBank/DDBJ databases">
        <title>Egi l300058.</title>
        <authorList>
            <person name="Gao L."/>
            <person name="Fang B.-Z."/>
            <person name="Li W.-J."/>
        </authorList>
    </citation>
    <scope>NUCLEOTIDE SEQUENCE</scope>
    <source>
        <strain evidence="1">EGI L300058</strain>
    </source>
</reference>